<feature type="domain" description="AB hydrolase-1" evidence="1">
    <location>
        <begin position="11"/>
        <end position="232"/>
    </location>
</feature>
<dbReference type="PANTHER" id="PTHR37017:SF11">
    <property type="entry name" value="ESTERASE_LIPASE_THIOESTERASE DOMAIN-CONTAINING PROTEIN"/>
    <property type="match status" value="1"/>
</dbReference>
<dbReference type="Proteomes" id="UP000234468">
    <property type="component" value="Unassembled WGS sequence"/>
</dbReference>
<evidence type="ECO:0000313" key="2">
    <source>
        <dbReference type="EMBL" id="PKX84188.1"/>
    </source>
</evidence>
<reference evidence="2 3" key="1">
    <citation type="submission" date="2016-04" db="EMBL/GenBank/DDBJ databases">
        <title>New species of Pectobacterium.</title>
        <authorList>
            <person name="Waleron M."/>
            <person name="Misztak A.E."/>
            <person name="Waleron K."/>
        </authorList>
    </citation>
    <scope>NUCLEOTIDE SEQUENCE [LARGE SCALE GENOMIC DNA]</scope>
    <source>
        <strain evidence="2 3">IFB5232</strain>
    </source>
</reference>
<dbReference type="SUPFAM" id="SSF53474">
    <property type="entry name" value="alpha/beta-Hydrolases"/>
    <property type="match status" value="1"/>
</dbReference>
<dbReference type="Gene3D" id="3.40.50.1820">
    <property type="entry name" value="alpha/beta hydrolase"/>
    <property type="match status" value="1"/>
</dbReference>
<protein>
    <submittedName>
        <fullName evidence="2">Esterase</fullName>
    </submittedName>
</protein>
<keyword evidence="3" id="KW-1185">Reference proteome</keyword>
<dbReference type="InterPro" id="IPR029058">
    <property type="entry name" value="AB_hydrolase_fold"/>
</dbReference>
<organism evidence="2 3">
    <name type="scientific">Pectobacterium peruviense</name>
    <dbReference type="NCBI Taxonomy" id="2066479"/>
    <lineage>
        <taxon>Bacteria</taxon>
        <taxon>Pseudomonadati</taxon>
        <taxon>Pseudomonadota</taxon>
        <taxon>Gammaproteobacteria</taxon>
        <taxon>Enterobacterales</taxon>
        <taxon>Pectobacteriaceae</taxon>
        <taxon>Pectobacterium</taxon>
    </lineage>
</organism>
<accession>A0ABX4S106</accession>
<dbReference type="Pfam" id="PF12697">
    <property type="entry name" value="Abhydrolase_6"/>
    <property type="match status" value="1"/>
</dbReference>
<evidence type="ECO:0000313" key="3">
    <source>
        <dbReference type="Proteomes" id="UP000234468"/>
    </source>
</evidence>
<dbReference type="PANTHER" id="PTHR37017">
    <property type="entry name" value="AB HYDROLASE-1 DOMAIN-CONTAINING PROTEIN-RELATED"/>
    <property type="match status" value="1"/>
</dbReference>
<dbReference type="EMBL" id="LXFV01000059">
    <property type="protein sequence ID" value="PKX84188.1"/>
    <property type="molecule type" value="Genomic_DNA"/>
</dbReference>
<comment type="caution">
    <text evidence="2">The sequence shown here is derived from an EMBL/GenBank/DDBJ whole genome shotgun (WGS) entry which is preliminary data.</text>
</comment>
<name>A0ABX4S106_9GAMM</name>
<gene>
    <name evidence="2" type="ORF">A0G03_04345</name>
</gene>
<proteinExistence type="predicted"/>
<dbReference type="InterPro" id="IPR000073">
    <property type="entry name" value="AB_hydrolase_1"/>
</dbReference>
<sequence>MSENSYHATTFVLIHGAWHGGWCWSRVTEQLTDAGFASAPLTLAGLAERRAELSRGINLTTHIHDITDTIRQRGWRDVTLVGHSYGGFPATAAAYQLPDVVTHLILLDAFLPAPGEKLLDHAPDLIAAYQTQAARDPAWHIPPLPSLLFGVNEADREWVDAHLTPQPVNTYFESIALPPAPPTLKKTYIRCTRAAGNYLTTSVQRAQTDPSWRFLTLDSDHDAMIDAPDALTALLTSALTTRTPL</sequence>
<evidence type="ECO:0000259" key="1">
    <source>
        <dbReference type="Pfam" id="PF12697"/>
    </source>
</evidence>
<dbReference type="InterPro" id="IPR052897">
    <property type="entry name" value="Sec-Metab_Biosynth_Hydrolase"/>
</dbReference>